<organism evidence="3 4">
    <name type="scientific">Ectopseudomonas mendocina</name>
    <name type="common">Pseudomonas mendocina</name>
    <dbReference type="NCBI Taxonomy" id="300"/>
    <lineage>
        <taxon>Bacteria</taxon>
        <taxon>Pseudomonadati</taxon>
        <taxon>Pseudomonadota</taxon>
        <taxon>Gammaproteobacteria</taxon>
        <taxon>Pseudomonadales</taxon>
        <taxon>Pseudomonadaceae</taxon>
        <taxon>Ectopseudomonas</taxon>
    </lineage>
</organism>
<evidence type="ECO:0000313" key="3">
    <source>
        <dbReference type="EMBL" id="AVO55941.1"/>
    </source>
</evidence>
<feature type="signal peptide" evidence="2">
    <location>
        <begin position="1"/>
        <end position="24"/>
    </location>
</feature>
<name>A0A2R3QVW4_ECTME</name>
<comment type="similarity">
    <text evidence="1">Belongs to the UPF0065 (bug) family.</text>
</comment>
<dbReference type="SUPFAM" id="SSF53850">
    <property type="entry name" value="Periplasmic binding protein-like II"/>
    <property type="match status" value="1"/>
</dbReference>
<dbReference type="Pfam" id="PF03401">
    <property type="entry name" value="TctC"/>
    <property type="match status" value="1"/>
</dbReference>
<keyword evidence="2" id="KW-0732">Signal</keyword>
<sequence length="324" mass="33452">MSAKPFIKRLLALATLSASLAVSAADWPSQAVKIVVPYPPGGAADTVARIYADALTQSLGQTVLVDNKPGAGTAIAAEFVAASKPDGYTLSLVPTGQLTVLPHIVDNLKFDPQTAFAPVSLLAYTGLVVAANDKVPAQTLPELVALAKRKPGELSYSSSGSGTIVHLAGEYLRLTTGTDLLHVPFKGSAPAVSAVLGGNVDLAVDTLTILAPQIQAGKLKGLAIASRERSPLLPEVPTVAELGYPGFEVTSWFGLSAPAATPAAVIERLNDEIAKAAASPAVQEKLATQGLTAWPSTPQVFAEQIASDSAKYAEVVKQSHITFD</sequence>
<dbReference type="AlphaFoldDB" id="A0A2R3QVW4"/>
<protein>
    <submittedName>
        <fullName evidence="3">ABC transporter substrate-binding protein</fullName>
    </submittedName>
</protein>
<dbReference type="OrthoDB" id="5171643at2"/>
<dbReference type="InterPro" id="IPR042100">
    <property type="entry name" value="Bug_dom1"/>
</dbReference>
<gene>
    <name evidence="3" type="ORF">C7A17_25395</name>
</gene>
<dbReference type="Gene3D" id="3.40.190.150">
    <property type="entry name" value="Bordetella uptake gene, domain 1"/>
    <property type="match status" value="1"/>
</dbReference>
<dbReference type="RefSeq" id="WP_106742058.1">
    <property type="nucleotide sequence ID" value="NZ_CP027657.1"/>
</dbReference>
<evidence type="ECO:0000256" key="2">
    <source>
        <dbReference type="SAM" id="SignalP"/>
    </source>
</evidence>
<evidence type="ECO:0000313" key="4">
    <source>
        <dbReference type="Proteomes" id="UP000238327"/>
    </source>
</evidence>
<dbReference type="Gene3D" id="3.40.190.10">
    <property type="entry name" value="Periplasmic binding protein-like II"/>
    <property type="match status" value="1"/>
</dbReference>
<accession>A0A2R3QVW4</accession>
<dbReference type="CDD" id="cd13578">
    <property type="entry name" value="PBP2_Bug27"/>
    <property type="match status" value="1"/>
</dbReference>
<dbReference type="PANTHER" id="PTHR42928">
    <property type="entry name" value="TRICARBOXYLATE-BINDING PROTEIN"/>
    <property type="match status" value="1"/>
</dbReference>
<dbReference type="PIRSF" id="PIRSF017082">
    <property type="entry name" value="YflP"/>
    <property type="match status" value="1"/>
</dbReference>
<dbReference type="PANTHER" id="PTHR42928:SF5">
    <property type="entry name" value="BLR1237 PROTEIN"/>
    <property type="match status" value="1"/>
</dbReference>
<dbReference type="Proteomes" id="UP000238327">
    <property type="component" value="Chromosome"/>
</dbReference>
<dbReference type="EMBL" id="CP027657">
    <property type="protein sequence ID" value="AVO55941.1"/>
    <property type="molecule type" value="Genomic_DNA"/>
</dbReference>
<reference evidence="3 4" key="1">
    <citation type="submission" date="2018-03" db="EMBL/GenBank/DDBJ databases">
        <title>Complete genome sequence and methylome analysis of Pseudomonas mendocina NEB 698.</title>
        <authorList>
            <person name="Morgan R.D."/>
        </authorList>
    </citation>
    <scope>NUCLEOTIDE SEQUENCE [LARGE SCALE GENOMIC DNA]</scope>
    <source>
        <strain evidence="3 4">NEB698</strain>
    </source>
</reference>
<proteinExistence type="inferred from homology"/>
<evidence type="ECO:0000256" key="1">
    <source>
        <dbReference type="ARBA" id="ARBA00006987"/>
    </source>
</evidence>
<feature type="chain" id="PRO_5015332938" evidence="2">
    <location>
        <begin position="25"/>
        <end position="324"/>
    </location>
</feature>
<dbReference type="InterPro" id="IPR005064">
    <property type="entry name" value="BUG"/>
</dbReference>